<dbReference type="Proteomes" id="UP000646749">
    <property type="component" value="Unassembled WGS sequence"/>
</dbReference>
<proteinExistence type="predicted"/>
<reference evidence="1 2" key="1">
    <citation type="submission" date="2021-01" db="EMBL/GenBank/DDBJ databases">
        <title>Whole genome shotgun sequence of Plantactinospora endophytica NBRC 110450.</title>
        <authorList>
            <person name="Komaki H."/>
            <person name="Tamura T."/>
        </authorList>
    </citation>
    <scope>NUCLEOTIDE SEQUENCE [LARGE SCALE GENOMIC DNA]</scope>
    <source>
        <strain evidence="1 2">NBRC 110450</strain>
    </source>
</reference>
<evidence type="ECO:0008006" key="3">
    <source>
        <dbReference type="Google" id="ProtNLM"/>
    </source>
</evidence>
<protein>
    <recommendedName>
        <fullName evidence="3">DUF2470 domain-containing protein</fullName>
    </recommendedName>
</protein>
<name>A0ABQ4DWX1_9ACTN</name>
<keyword evidence="2" id="KW-1185">Reference proteome</keyword>
<dbReference type="RefSeq" id="WP_203865549.1">
    <property type="nucleotide sequence ID" value="NZ_BONW01000007.1"/>
</dbReference>
<gene>
    <name evidence="1" type="ORF">Pen02_18810</name>
</gene>
<sequence length="199" mass="22025">MPDTTPVLPEFNPHNRAYHRFFDVLPHLDISVTIDSDTGRPLTFTITDPRSGDAFTVTVDNSLEMTDPHALLAVDRFGEVVAYGPFRDHPTAVANATPLAGTRRLRSVHTIPLHHPDTADLPGTGRRALDTDLVRRVAQGYPDARCCALLLLDRTPGIAELVGPFTDPTTAAMWHRPRPTAHAERFVVPLYRAPRIEGR</sequence>
<comment type="caution">
    <text evidence="1">The sequence shown here is derived from an EMBL/GenBank/DDBJ whole genome shotgun (WGS) entry which is preliminary data.</text>
</comment>
<evidence type="ECO:0000313" key="1">
    <source>
        <dbReference type="EMBL" id="GIG86945.1"/>
    </source>
</evidence>
<dbReference type="EMBL" id="BONW01000007">
    <property type="protein sequence ID" value="GIG86945.1"/>
    <property type="molecule type" value="Genomic_DNA"/>
</dbReference>
<organism evidence="1 2">
    <name type="scientific">Plantactinospora endophytica</name>
    <dbReference type="NCBI Taxonomy" id="673535"/>
    <lineage>
        <taxon>Bacteria</taxon>
        <taxon>Bacillati</taxon>
        <taxon>Actinomycetota</taxon>
        <taxon>Actinomycetes</taxon>
        <taxon>Micromonosporales</taxon>
        <taxon>Micromonosporaceae</taxon>
        <taxon>Plantactinospora</taxon>
    </lineage>
</organism>
<accession>A0ABQ4DWX1</accession>
<evidence type="ECO:0000313" key="2">
    <source>
        <dbReference type="Proteomes" id="UP000646749"/>
    </source>
</evidence>